<keyword evidence="4" id="KW-1015">Disulfide bond</keyword>
<keyword evidence="3 7" id="KW-0560">Oxidoreductase</keyword>
<dbReference type="EC" id="1.11.1.15" evidence="7"/>
<feature type="domain" description="Thioredoxin" evidence="6">
    <location>
        <begin position="34"/>
        <end position="186"/>
    </location>
</feature>
<dbReference type="Gene3D" id="3.40.30.10">
    <property type="entry name" value="Glutaredoxin"/>
    <property type="match status" value="1"/>
</dbReference>
<dbReference type="InterPro" id="IPR013740">
    <property type="entry name" value="Redoxin"/>
</dbReference>
<dbReference type="PANTHER" id="PTHR43110">
    <property type="entry name" value="THIOL PEROXIDASE"/>
    <property type="match status" value="1"/>
</dbReference>
<evidence type="ECO:0000256" key="3">
    <source>
        <dbReference type="ARBA" id="ARBA00023002"/>
    </source>
</evidence>
<dbReference type="NCBIfam" id="NF001808">
    <property type="entry name" value="PRK00522.1"/>
    <property type="match status" value="1"/>
</dbReference>
<dbReference type="PANTHER" id="PTHR43110:SF1">
    <property type="entry name" value="THIOL PEROXIDASE"/>
    <property type="match status" value="1"/>
</dbReference>
<organism evidence="7">
    <name type="scientific">hydrothermal vent metagenome</name>
    <dbReference type="NCBI Taxonomy" id="652676"/>
    <lineage>
        <taxon>unclassified sequences</taxon>
        <taxon>metagenomes</taxon>
        <taxon>ecological metagenomes</taxon>
    </lineage>
</organism>
<reference evidence="7" key="1">
    <citation type="submission" date="2018-10" db="EMBL/GenBank/DDBJ databases">
        <authorList>
            <person name="Aoki K."/>
        </authorList>
    </citation>
    <scope>NUCLEOTIDE SEQUENCE</scope>
</reference>
<dbReference type="Pfam" id="PF08534">
    <property type="entry name" value="Redoxin"/>
    <property type="match status" value="1"/>
</dbReference>
<sequence>MNKIVLSLVLSFSVVFATTVAFDGKKVILNSNGYKVGDTASMFNAVKTDLSEMTIGGKKDKVQVIAFVPSLDTGVCKLETIAFNHKIGKMKNVILTVVSKDLPFAQARFCKDNKITNIYTVSDYKDANNALRYGATISAPSFLEGFFGRVVYIVDTKGKIAYVQVVKEITKEPNYKEIINALKKIK</sequence>
<dbReference type="PROSITE" id="PS51352">
    <property type="entry name" value="THIOREDOXIN_2"/>
    <property type="match status" value="1"/>
</dbReference>
<evidence type="ECO:0000259" key="6">
    <source>
        <dbReference type="PROSITE" id="PS51352"/>
    </source>
</evidence>
<dbReference type="InterPro" id="IPR013766">
    <property type="entry name" value="Thioredoxin_domain"/>
</dbReference>
<proteinExistence type="predicted"/>
<evidence type="ECO:0000256" key="5">
    <source>
        <dbReference type="ARBA" id="ARBA00023284"/>
    </source>
</evidence>
<dbReference type="InterPro" id="IPR036249">
    <property type="entry name" value="Thioredoxin-like_sf"/>
</dbReference>
<evidence type="ECO:0000256" key="4">
    <source>
        <dbReference type="ARBA" id="ARBA00023157"/>
    </source>
</evidence>
<evidence type="ECO:0000256" key="2">
    <source>
        <dbReference type="ARBA" id="ARBA00022862"/>
    </source>
</evidence>
<evidence type="ECO:0000313" key="7">
    <source>
        <dbReference type="EMBL" id="VAY87040.1"/>
    </source>
</evidence>
<accession>A0A3B1EA49</accession>
<dbReference type="CDD" id="cd03014">
    <property type="entry name" value="PRX_Atyp2cys"/>
    <property type="match status" value="1"/>
</dbReference>
<keyword evidence="2" id="KW-0049">Antioxidant</keyword>
<gene>
    <name evidence="7" type="ORF">MNB_ARC-1_625</name>
</gene>
<dbReference type="InterPro" id="IPR050455">
    <property type="entry name" value="Tpx_Peroxidase_subfamily"/>
</dbReference>
<dbReference type="EMBL" id="UOYO01000020">
    <property type="protein sequence ID" value="VAY87040.1"/>
    <property type="molecule type" value="Genomic_DNA"/>
</dbReference>
<protein>
    <submittedName>
        <fullName evidence="7">Thiol peroxidase, Tpx-type</fullName>
        <ecNumber evidence="7">1.11.1.15</ecNumber>
    </submittedName>
</protein>
<keyword evidence="5" id="KW-0676">Redox-active center</keyword>
<dbReference type="SUPFAM" id="SSF52833">
    <property type="entry name" value="Thioredoxin-like"/>
    <property type="match status" value="1"/>
</dbReference>
<dbReference type="InterPro" id="IPR002065">
    <property type="entry name" value="TPX"/>
</dbReference>
<keyword evidence="1 7" id="KW-0575">Peroxidase</keyword>
<dbReference type="InterPro" id="IPR018219">
    <property type="entry name" value="Tpx_CS"/>
</dbReference>
<evidence type="ECO:0000256" key="1">
    <source>
        <dbReference type="ARBA" id="ARBA00022559"/>
    </source>
</evidence>
<dbReference type="GO" id="GO:0008379">
    <property type="term" value="F:thioredoxin peroxidase activity"/>
    <property type="evidence" value="ECO:0007669"/>
    <property type="project" value="InterPro"/>
</dbReference>
<name>A0A3B1EA49_9ZZZZ</name>
<dbReference type="PROSITE" id="PS01265">
    <property type="entry name" value="TPX"/>
    <property type="match status" value="1"/>
</dbReference>
<dbReference type="AlphaFoldDB" id="A0A3B1EA49"/>